<dbReference type="RefSeq" id="WP_125437440.1">
    <property type="nucleotide sequence ID" value="NZ_RWIU01000003.1"/>
</dbReference>
<dbReference type="OrthoDB" id="9904029at2"/>
<evidence type="ECO:0008006" key="4">
    <source>
        <dbReference type="Google" id="ProtNLM"/>
    </source>
</evidence>
<gene>
    <name evidence="2" type="ORF">EI293_10745</name>
</gene>
<evidence type="ECO:0000256" key="1">
    <source>
        <dbReference type="SAM" id="Phobius"/>
    </source>
</evidence>
<keyword evidence="1" id="KW-1133">Transmembrane helix</keyword>
<name>A0A3R9MLP6_9BACT</name>
<protein>
    <recommendedName>
        <fullName evidence="4">Transmembrane protein</fullName>
    </recommendedName>
</protein>
<dbReference type="AlphaFoldDB" id="A0A3R9MLP6"/>
<feature type="transmembrane region" description="Helical" evidence="1">
    <location>
        <begin position="34"/>
        <end position="52"/>
    </location>
</feature>
<dbReference type="EMBL" id="RWIU01000003">
    <property type="protein sequence ID" value="RSK43369.1"/>
    <property type="molecule type" value="Genomic_DNA"/>
</dbReference>
<dbReference type="Proteomes" id="UP000270291">
    <property type="component" value="Unassembled WGS sequence"/>
</dbReference>
<comment type="caution">
    <text evidence="2">The sequence shown here is derived from an EMBL/GenBank/DDBJ whole genome shotgun (WGS) entry which is preliminary data.</text>
</comment>
<keyword evidence="3" id="KW-1185">Reference proteome</keyword>
<evidence type="ECO:0000313" key="2">
    <source>
        <dbReference type="EMBL" id="RSK43369.1"/>
    </source>
</evidence>
<feature type="transmembrane region" description="Helical" evidence="1">
    <location>
        <begin position="91"/>
        <end position="115"/>
    </location>
</feature>
<keyword evidence="1" id="KW-0472">Membrane</keyword>
<feature type="transmembrane region" description="Helical" evidence="1">
    <location>
        <begin position="64"/>
        <end position="85"/>
    </location>
</feature>
<keyword evidence="1" id="KW-0812">Transmembrane</keyword>
<organism evidence="2 3">
    <name type="scientific">Hymenobacter perfusus</name>
    <dbReference type="NCBI Taxonomy" id="1236770"/>
    <lineage>
        <taxon>Bacteria</taxon>
        <taxon>Pseudomonadati</taxon>
        <taxon>Bacteroidota</taxon>
        <taxon>Cytophagia</taxon>
        <taxon>Cytophagales</taxon>
        <taxon>Hymenobacteraceae</taxon>
        <taxon>Hymenobacter</taxon>
    </lineage>
</organism>
<reference evidence="2 3" key="1">
    <citation type="submission" date="2018-12" db="EMBL/GenBank/DDBJ databases">
        <authorList>
            <person name="Feng G."/>
            <person name="Zhu H."/>
        </authorList>
    </citation>
    <scope>NUCLEOTIDE SEQUENCE [LARGE SCALE GENOMIC DNA]</scope>
    <source>
        <strain evidence="2 3">LMG 26000</strain>
    </source>
</reference>
<evidence type="ECO:0000313" key="3">
    <source>
        <dbReference type="Proteomes" id="UP000270291"/>
    </source>
</evidence>
<accession>A0A3R9MLP6</accession>
<sequence>MGLILFFLFLPSLAVWVGCTYATAGSLPLNSTEWTLGLVLTVLALVGPLVKWKRAGRMYALAPPFFYLGTCVLLPAGVALLANLLPLPSALVVLVHGLTLAVTLVFPIVCGYFFLAPAQWSVPRLLDIPTDY</sequence>
<proteinExistence type="predicted"/>